<sequence length="83" mass="8892">MQVIEEIKALLAETLNLGARAESLNAQSSLLGSLPELDSMAVIHLITALEDRFGIMIEDDDISASTFETVASLAAFVDSKLVQ</sequence>
<dbReference type="RefSeq" id="WP_119787816.1">
    <property type="nucleotide sequence ID" value="NZ_QYUQ01000002.1"/>
</dbReference>
<evidence type="ECO:0000313" key="2">
    <source>
        <dbReference type="EMBL" id="RJG04340.1"/>
    </source>
</evidence>
<organism evidence="2 3">
    <name type="scientific">Noviherbaspirillum sedimenti</name>
    <dbReference type="NCBI Taxonomy" id="2320865"/>
    <lineage>
        <taxon>Bacteria</taxon>
        <taxon>Pseudomonadati</taxon>
        <taxon>Pseudomonadota</taxon>
        <taxon>Betaproteobacteria</taxon>
        <taxon>Burkholderiales</taxon>
        <taxon>Oxalobacteraceae</taxon>
        <taxon>Noviherbaspirillum</taxon>
    </lineage>
</organism>
<reference evidence="3" key="1">
    <citation type="submission" date="2018-09" db="EMBL/GenBank/DDBJ databases">
        <authorList>
            <person name="Zhu H."/>
        </authorList>
    </citation>
    <scope>NUCLEOTIDE SEQUENCE [LARGE SCALE GENOMIC DNA]</scope>
    <source>
        <strain evidence="3">K1S02-23</strain>
    </source>
</reference>
<dbReference type="Gene3D" id="1.10.1200.10">
    <property type="entry name" value="ACP-like"/>
    <property type="match status" value="1"/>
</dbReference>
<dbReference type="InterPro" id="IPR009081">
    <property type="entry name" value="PP-bd_ACP"/>
</dbReference>
<name>A0A3A3GTL4_9BURK</name>
<gene>
    <name evidence="2" type="ORF">D3878_09985</name>
</gene>
<dbReference type="Proteomes" id="UP000266327">
    <property type="component" value="Unassembled WGS sequence"/>
</dbReference>
<comment type="caution">
    <text evidence="2">The sequence shown here is derived from an EMBL/GenBank/DDBJ whole genome shotgun (WGS) entry which is preliminary data.</text>
</comment>
<keyword evidence="3" id="KW-1185">Reference proteome</keyword>
<protein>
    <submittedName>
        <fullName evidence="2">Acyl carrier protein</fullName>
    </submittedName>
</protein>
<evidence type="ECO:0000313" key="3">
    <source>
        <dbReference type="Proteomes" id="UP000266327"/>
    </source>
</evidence>
<dbReference type="PROSITE" id="PS50075">
    <property type="entry name" value="CARRIER"/>
    <property type="match status" value="1"/>
</dbReference>
<dbReference type="Pfam" id="PF00550">
    <property type="entry name" value="PP-binding"/>
    <property type="match status" value="1"/>
</dbReference>
<feature type="domain" description="Carrier" evidence="1">
    <location>
        <begin position="1"/>
        <end position="81"/>
    </location>
</feature>
<dbReference type="EMBL" id="QYUQ01000002">
    <property type="protein sequence ID" value="RJG04340.1"/>
    <property type="molecule type" value="Genomic_DNA"/>
</dbReference>
<evidence type="ECO:0000259" key="1">
    <source>
        <dbReference type="PROSITE" id="PS50075"/>
    </source>
</evidence>
<accession>A0A3A3GTL4</accession>
<dbReference type="OrthoDB" id="8527261at2"/>
<proteinExistence type="predicted"/>
<dbReference type="InterPro" id="IPR036736">
    <property type="entry name" value="ACP-like_sf"/>
</dbReference>
<dbReference type="AlphaFoldDB" id="A0A3A3GTL4"/>
<dbReference type="SUPFAM" id="SSF47336">
    <property type="entry name" value="ACP-like"/>
    <property type="match status" value="1"/>
</dbReference>